<name>A0A814TW76_ADIRI</name>
<evidence type="ECO:0000259" key="3">
    <source>
        <dbReference type="Pfam" id="PF00087"/>
    </source>
</evidence>
<accession>A0A814TW76</accession>
<dbReference type="SUPFAM" id="SSF57302">
    <property type="entry name" value="Snake toxin-like"/>
    <property type="match status" value="1"/>
</dbReference>
<sequence length="132" mass="14374">MANQVSQILITVLILSVFYIQFGSALICWTCDPCPEPFTNTSTTTSIRAANCSSSNTICVKNTVRIVNRSPQISKGCVSSCTQSGSNSFGVGAFVDCCNTDYCNSSPRNQITLPIYALCLFTLGFIFYNQHQ</sequence>
<keyword evidence="1" id="KW-0812">Transmembrane</keyword>
<evidence type="ECO:0000313" key="4">
    <source>
        <dbReference type="EMBL" id="CAF1166649.1"/>
    </source>
</evidence>
<keyword evidence="1" id="KW-1133">Transmembrane helix</keyword>
<feature type="domain" description="Snake toxin/toxin-like" evidence="3">
    <location>
        <begin position="26"/>
        <end position="104"/>
    </location>
</feature>
<reference evidence="4" key="1">
    <citation type="submission" date="2021-02" db="EMBL/GenBank/DDBJ databases">
        <authorList>
            <person name="Nowell W R."/>
        </authorList>
    </citation>
    <scope>NUCLEOTIDE SEQUENCE</scope>
</reference>
<feature type="chain" id="PRO_5032597913" description="Snake toxin/toxin-like domain-containing protein" evidence="2">
    <location>
        <begin position="26"/>
        <end position="132"/>
    </location>
</feature>
<protein>
    <recommendedName>
        <fullName evidence="3">Snake toxin/toxin-like domain-containing protein</fullName>
    </recommendedName>
</protein>
<evidence type="ECO:0000313" key="5">
    <source>
        <dbReference type="Proteomes" id="UP000663828"/>
    </source>
</evidence>
<dbReference type="AlphaFoldDB" id="A0A814TW76"/>
<keyword evidence="2" id="KW-0732">Signal</keyword>
<dbReference type="Pfam" id="PF00087">
    <property type="entry name" value="Toxin_TOLIP"/>
    <property type="match status" value="1"/>
</dbReference>
<gene>
    <name evidence="4" type="ORF">XAT740_LOCUS21789</name>
</gene>
<evidence type="ECO:0000256" key="1">
    <source>
        <dbReference type="SAM" id="Phobius"/>
    </source>
</evidence>
<keyword evidence="1" id="KW-0472">Membrane</keyword>
<proteinExistence type="predicted"/>
<feature type="signal peptide" evidence="2">
    <location>
        <begin position="1"/>
        <end position="25"/>
    </location>
</feature>
<dbReference type="InterPro" id="IPR045860">
    <property type="entry name" value="Snake_toxin-like_sf"/>
</dbReference>
<dbReference type="Gene3D" id="2.10.60.10">
    <property type="entry name" value="CD59"/>
    <property type="match status" value="1"/>
</dbReference>
<evidence type="ECO:0000256" key="2">
    <source>
        <dbReference type="SAM" id="SignalP"/>
    </source>
</evidence>
<keyword evidence="5" id="KW-1185">Reference proteome</keyword>
<dbReference type="EMBL" id="CAJNOR010001575">
    <property type="protein sequence ID" value="CAF1166649.1"/>
    <property type="molecule type" value="Genomic_DNA"/>
</dbReference>
<feature type="transmembrane region" description="Helical" evidence="1">
    <location>
        <begin position="111"/>
        <end position="128"/>
    </location>
</feature>
<organism evidence="4 5">
    <name type="scientific">Adineta ricciae</name>
    <name type="common">Rotifer</name>
    <dbReference type="NCBI Taxonomy" id="249248"/>
    <lineage>
        <taxon>Eukaryota</taxon>
        <taxon>Metazoa</taxon>
        <taxon>Spiralia</taxon>
        <taxon>Gnathifera</taxon>
        <taxon>Rotifera</taxon>
        <taxon>Eurotatoria</taxon>
        <taxon>Bdelloidea</taxon>
        <taxon>Adinetida</taxon>
        <taxon>Adinetidae</taxon>
        <taxon>Adineta</taxon>
    </lineage>
</organism>
<dbReference type="InterPro" id="IPR035076">
    <property type="entry name" value="Toxin/TOLIP"/>
</dbReference>
<comment type="caution">
    <text evidence="4">The sequence shown here is derived from an EMBL/GenBank/DDBJ whole genome shotgun (WGS) entry which is preliminary data.</text>
</comment>
<dbReference type="Proteomes" id="UP000663828">
    <property type="component" value="Unassembled WGS sequence"/>
</dbReference>